<dbReference type="GO" id="GO:0008270">
    <property type="term" value="F:zinc ion binding"/>
    <property type="evidence" value="ECO:0007669"/>
    <property type="project" value="UniProtKB-KW"/>
</dbReference>
<keyword evidence="12" id="KW-0175">Coiled coil</keyword>
<sequence length="305" mass="34899">MSKLRAFRAFVNERLAAAAEDICAMFERTMAGYEEELRRYEEENQRKQQQLLDPFLYLRIDQVRGNVQFPSTSPGPSQNEEIRLTPWIKEEPEEQRVTQEEEQTFSGRPFPVSSAACVKSEESSLLQRQTEHREETQGENTNSESKTEGDTADTDNDDDWEPTGNCLAAQVKTEADGRHYKPFQSRDRSSATQKSALSPECMSAPETSAAVNDGDMSEADSERKKHQCSVCKKRFCRKSQLHRHVKVHTGEKPFRCSTCKKTFAYKNVLKAHSRTHTGEKPYTCSTCKKTFTRKSSVKRHMSVHI</sequence>
<reference evidence="15" key="1">
    <citation type="submission" date="2025-08" db="UniProtKB">
        <authorList>
            <consortium name="Ensembl"/>
        </authorList>
    </citation>
    <scope>IDENTIFICATION</scope>
</reference>
<dbReference type="GO" id="GO:0000981">
    <property type="term" value="F:DNA-binding transcription factor activity, RNA polymerase II-specific"/>
    <property type="evidence" value="ECO:0007669"/>
    <property type="project" value="TreeGrafter"/>
</dbReference>
<evidence type="ECO:0000313" key="16">
    <source>
        <dbReference type="Proteomes" id="UP000694523"/>
    </source>
</evidence>
<evidence type="ECO:0000256" key="3">
    <source>
        <dbReference type="ARBA" id="ARBA00022723"/>
    </source>
</evidence>
<feature type="region of interest" description="Disordered" evidence="13">
    <location>
        <begin position="69"/>
        <end position="222"/>
    </location>
</feature>
<keyword evidence="3" id="KW-0479">Metal-binding</keyword>
<proteinExistence type="inferred from homology"/>
<dbReference type="FunFam" id="3.30.160.60:FF:000931">
    <property type="entry name" value="zinc finger protein 697"/>
    <property type="match status" value="1"/>
</dbReference>
<reference evidence="15" key="2">
    <citation type="submission" date="2025-09" db="UniProtKB">
        <authorList>
            <consortium name="Ensembl"/>
        </authorList>
    </citation>
    <scope>IDENTIFICATION</scope>
</reference>
<evidence type="ECO:0000259" key="14">
    <source>
        <dbReference type="PROSITE" id="PS50157"/>
    </source>
</evidence>
<dbReference type="PANTHER" id="PTHR23235">
    <property type="entry name" value="KRUEPPEL-LIKE TRANSCRIPTION FACTOR"/>
    <property type="match status" value="1"/>
</dbReference>
<evidence type="ECO:0000256" key="10">
    <source>
        <dbReference type="ARBA" id="ARBA00023242"/>
    </source>
</evidence>
<feature type="compositionally biased region" description="Acidic residues" evidence="13">
    <location>
        <begin position="150"/>
        <end position="161"/>
    </location>
</feature>
<evidence type="ECO:0000256" key="9">
    <source>
        <dbReference type="ARBA" id="ARBA00023163"/>
    </source>
</evidence>
<keyword evidence="6" id="KW-0862">Zinc</keyword>
<keyword evidence="9" id="KW-0804">Transcription</keyword>
<dbReference type="PROSITE" id="PS00028">
    <property type="entry name" value="ZINC_FINGER_C2H2_1"/>
    <property type="match status" value="3"/>
</dbReference>
<evidence type="ECO:0000313" key="15">
    <source>
        <dbReference type="Ensembl" id="ENSNMLP00000012165.1"/>
    </source>
</evidence>
<keyword evidence="16" id="KW-1185">Reference proteome</keyword>
<dbReference type="GO" id="GO:0000978">
    <property type="term" value="F:RNA polymerase II cis-regulatory region sequence-specific DNA binding"/>
    <property type="evidence" value="ECO:0007669"/>
    <property type="project" value="TreeGrafter"/>
</dbReference>
<evidence type="ECO:0000256" key="8">
    <source>
        <dbReference type="ARBA" id="ARBA00023125"/>
    </source>
</evidence>
<evidence type="ECO:0000256" key="12">
    <source>
        <dbReference type="SAM" id="Coils"/>
    </source>
</evidence>
<evidence type="ECO:0000256" key="11">
    <source>
        <dbReference type="PROSITE-ProRule" id="PRU00042"/>
    </source>
</evidence>
<dbReference type="InterPro" id="IPR013087">
    <property type="entry name" value="Znf_C2H2_type"/>
</dbReference>
<feature type="compositionally biased region" description="Polar residues" evidence="13">
    <location>
        <begin position="69"/>
        <end position="79"/>
    </location>
</feature>
<dbReference type="GO" id="GO:0005634">
    <property type="term" value="C:nucleus"/>
    <property type="evidence" value="ECO:0007669"/>
    <property type="project" value="UniProtKB-SubCell"/>
</dbReference>
<keyword evidence="10" id="KW-0539">Nucleus</keyword>
<dbReference type="SMART" id="SM00355">
    <property type="entry name" value="ZnF_C2H2"/>
    <property type="match status" value="3"/>
</dbReference>
<dbReference type="Gene3D" id="3.30.160.60">
    <property type="entry name" value="Classic Zinc Finger"/>
    <property type="match status" value="3"/>
</dbReference>
<feature type="domain" description="C2H2-type" evidence="14">
    <location>
        <begin position="226"/>
        <end position="253"/>
    </location>
</feature>
<evidence type="ECO:0000256" key="4">
    <source>
        <dbReference type="ARBA" id="ARBA00022737"/>
    </source>
</evidence>
<keyword evidence="5 11" id="KW-0863">Zinc-finger</keyword>
<dbReference type="Ensembl" id="ENSNMLT00000013758.1">
    <property type="protein sequence ID" value="ENSNMLP00000012165.1"/>
    <property type="gene ID" value="ENSNMLG00000008294.1"/>
</dbReference>
<organism evidence="15 16">
    <name type="scientific">Neogobius melanostomus</name>
    <name type="common">round goby</name>
    <dbReference type="NCBI Taxonomy" id="47308"/>
    <lineage>
        <taxon>Eukaryota</taxon>
        <taxon>Metazoa</taxon>
        <taxon>Chordata</taxon>
        <taxon>Craniata</taxon>
        <taxon>Vertebrata</taxon>
        <taxon>Euteleostomi</taxon>
        <taxon>Actinopterygii</taxon>
        <taxon>Neopterygii</taxon>
        <taxon>Teleostei</taxon>
        <taxon>Neoteleostei</taxon>
        <taxon>Acanthomorphata</taxon>
        <taxon>Gobiaria</taxon>
        <taxon>Gobiiformes</taxon>
        <taxon>Gobioidei</taxon>
        <taxon>Gobiidae</taxon>
        <taxon>Benthophilinae</taxon>
        <taxon>Neogobiini</taxon>
        <taxon>Neogobius</taxon>
    </lineage>
</organism>
<dbReference type="Pfam" id="PF00096">
    <property type="entry name" value="zf-C2H2"/>
    <property type="match status" value="3"/>
</dbReference>
<keyword evidence="4" id="KW-0677">Repeat</keyword>
<dbReference type="Proteomes" id="UP000694523">
    <property type="component" value="Unplaced"/>
</dbReference>
<dbReference type="AlphaFoldDB" id="A0A8C6SYQ0"/>
<feature type="compositionally biased region" description="Basic and acidic residues" evidence="13">
    <location>
        <begin position="173"/>
        <end position="189"/>
    </location>
</feature>
<dbReference type="InterPro" id="IPR036236">
    <property type="entry name" value="Znf_C2H2_sf"/>
</dbReference>
<evidence type="ECO:0000256" key="6">
    <source>
        <dbReference type="ARBA" id="ARBA00022833"/>
    </source>
</evidence>
<evidence type="ECO:0000256" key="1">
    <source>
        <dbReference type="ARBA" id="ARBA00004123"/>
    </source>
</evidence>
<protein>
    <recommendedName>
        <fullName evidence="14">C2H2-type domain-containing protein</fullName>
    </recommendedName>
</protein>
<accession>A0A8C6SYQ0</accession>
<keyword evidence="7" id="KW-0805">Transcription regulation</keyword>
<evidence type="ECO:0000256" key="13">
    <source>
        <dbReference type="SAM" id="MobiDB-lite"/>
    </source>
</evidence>
<evidence type="ECO:0000256" key="7">
    <source>
        <dbReference type="ARBA" id="ARBA00023015"/>
    </source>
</evidence>
<dbReference type="PANTHER" id="PTHR23235:SF120">
    <property type="entry name" value="KRUPPEL-LIKE FACTOR 15"/>
    <property type="match status" value="1"/>
</dbReference>
<dbReference type="SUPFAM" id="SSF57667">
    <property type="entry name" value="beta-beta-alpha zinc fingers"/>
    <property type="match status" value="2"/>
</dbReference>
<dbReference type="PROSITE" id="PS50157">
    <property type="entry name" value="ZINC_FINGER_C2H2_2"/>
    <property type="match status" value="3"/>
</dbReference>
<feature type="domain" description="C2H2-type" evidence="14">
    <location>
        <begin position="254"/>
        <end position="281"/>
    </location>
</feature>
<evidence type="ECO:0000256" key="5">
    <source>
        <dbReference type="ARBA" id="ARBA00022771"/>
    </source>
</evidence>
<name>A0A8C6SYQ0_9GOBI</name>
<comment type="subcellular location">
    <subcellularLocation>
        <location evidence="1">Nucleus</location>
    </subcellularLocation>
</comment>
<comment type="similarity">
    <text evidence="2">Belongs to the krueppel C2H2-type zinc-finger protein family.</text>
</comment>
<dbReference type="FunFam" id="3.30.160.60:FF:000912">
    <property type="entry name" value="Zinc finger protein 660"/>
    <property type="match status" value="1"/>
</dbReference>
<keyword evidence="8" id="KW-0238">DNA-binding</keyword>
<feature type="coiled-coil region" evidence="12">
    <location>
        <begin position="23"/>
        <end position="50"/>
    </location>
</feature>
<feature type="domain" description="C2H2-type" evidence="14">
    <location>
        <begin position="282"/>
        <end position="305"/>
    </location>
</feature>
<feature type="compositionally biased region" description="Basic and acidic residues" evidence="13">
    <location>
        <begin position="80"/>
        <end position="99"/>
    </location>
</feature>
<evidence type="ECO:0000256" key="2">
    <source>
        <dbReference type="ARBA" id="ARBA00006991"/>
    </source>
</evidence>